<feature type="domain" description="RecA family profile 2" evidence="7">
    <location>
        <begin position="290"/>
        <end position="354"/>
    </location>
</feature>
<proteinExistence type="inferred from homology"/>
<sequence>MAAAAGQLAEHNNKRDAQQAELAEGEGEDGGHGVITPLEHLHAHGFTAKGLTCLKEAGYATIEAVAYASSRQLQQVKGISEQKVAKLKEAVKGLVHMGFSSATEINLMRQQIVRLHTGAADLDALLGGGMETGMLTEVFGEFRSGKTQLCHTLAVTAQLPVEQGGAEGRVAWIDSEGTFRPERITKIAEGFGLDAEQVLENITYARAYNVEHQTELLVQAAALMIETRFALLIVDSVTALYRSEYQGRGQLADRQGHLCQFLRKLQRMADEFGVAVVYTNQVVATVDPMAVFRGGEDKKPIGGHIMAHASQTRLYLRKGKGQNRVAKIYDSPSMPDNIDAKFAITDEGVTKEIKDKDNKQQKKKNDDE</sequence>
<dbReference type="InterPro" id="IPR010995">
    <property type="entry name" value="DNA_repair_Rad51/TF_NusA_a-hlx"/>
</dbReference>
<dbReference type="Pfam" id="PF08423">
    <property type="entry name" value="Rad51"/>
    <property type="match status" value="1"/>
</dbReference>
<dbReference type="SUPFAM" id="SSF47794">
    <property type="entry name" value="Rad51 N-terminal domain-like"/>
    <property type="match status" value="1"/>
</dbReference>
<comment type="similarity">
    <text evidence="4">Belongs to the RecA family.</text>
</comment>
<evidence type="ECO:0000259" key="7">
    <source>
        <dbReference type="PROSITE" id="PS50163"/>
    </source>
</evidence>
<name>A0A0G4E9M3_VITBC</name>
<dbReference type="GO" id="GO:0007131">
    <property type="term" value="P:reciprocal meiotic recombination"/>
    <property type="evidence" value="ECO:0007669"/>
    <property type="project" value="TreeGrafter"/>
</dbReference>
<dbReference type="Gene3D" id="1.10.150.20">
    <property type="entry name" value="5' to 3' exonuclease, C-terminal subdomain"/>
    <property type="match status" value="1"/>
</dbReference>
<dbReference type="FunCoup" id="A0A0G4E9M3">
    <property type="interactions" value="283"/>
</dbReference>
<dbReference type="InterPro" id="IPR020588">
    <property type="entry name" value="RecA_ATP-bd"/>
</dbReference>
<evidence type="ECO:0008006" key="10">
    <source>
        <dbReference type="Google" id="ProtNLM"/>
    </source>
</evidence>
<dbReference type="GO" id="GO:0070192">
    <property type="term" value="P:chromosome organization involved in meiotic cell cycle"/>
    <property type="evidence" value="ECO:0007669"/>
    <property type="project" value="TreeGrafter"/>
</dbReference>
<dbReference type="PANTHER" id="PTHR22942">
    <property type="entry name" value="RECA/RAD51/RADA DNA STRAND-PAIRING FAMILY MEMBER"/>
    <property type="match status" value="1"/>
</dbReference>
<protein>
    <recommendedName>
        <fullName evidence="10">DNA repair protein RAD51 homolog</fullName>
    </recommendedName>
</protein>
<dbReference type="STRING" id="1169540.A0A0G4E9M3"/>
<dbReference type="NCBIfam" id="NF003301">
    <property type="entry name" value="PRK04301.1"/>
    <property type="match status" value="1"/>
</dbReference>
<dbReference type="InterPro" id="IPR013632">
    <property type="entry name" value="Rad51_C"/>
</dbReference>
<evidence type="ECO:0000313" key="8">
    <source>
        <dbReference type="EMBL" id="CEL92123.1"/>
    </source>
</evidence>
<dbReference type="FunFam" id="3.40.50.300:FF:002052">
    <property type="entry name" value="DNA repair protein RAD51 homolog"/>
    <property type="match status" value="1"/>
</dbReference>
<dbReference type="PROSITE" id="PS50163">
    <property type="entry name" value="RECA_3"/>
    <property type="match status" value="1"/>
</dbReference>
<evidence type="ECO:0000259" key="6">
    <source>
        <dbReference type="PROSITE" id="PS50162"/>
    </source>
</evidence>
<dbReference type="GO" id="GO:0042148">
    <property type="term" value="P:DNA strand invasion"/>
    <property type="evidence" value="ECO:0007669"/>
    <property type="project" value="TreeGrafter"/>
</dbReference>
<keyword evidence="3" id="KW-0238">DNA-binding</keyword>
<dbReference type="PhylomeDB" id="A0A0G4E9M3"/>
<dbReference type="PROSITE" id="PS50162">
    <property type="entry name" value="RECA_2"/>
    <property type="match status" value="1"/>
</dbReference>
<dbReference type="VEuPathDB" id="CryptoDB:Vbra_20078"/>
<evidence type="ECO:0000256" key="5">
    <source>
        <dbReference type="SAM" id="MobiDB-lite"/>
    </source>
</evidence>
<evidence type="ECO:0000313" key="9">
    <source>
        <dbReference type="Proteomes" id="UP000041254"/>
    </source>
</evidence>
<evidence type="ECO:0000256" key="1">
    <source>
        <dbReference type="ARBA" id="ARBA00022741"/>
    </source>
</evidence>
<dbReference type="OMA" id="RAYNSNH"/>
<dbReference type="InParanoid" id="A0A0G4E9M3"/>
<keyword evidence="9" id="KW-1185">Reference proteome</keyword>
<dbReference type="GO" id="GO:0006312">
    <property type="term" value="P:mitotic recombination"/>
    <property type="evidence" value="ECO:0007669"/>
    <property type="project" value="TreeGrafter"/>
</dbReference>
<reference evidence="8 9" key="1">
    <citation type="submission" date="2014-11" db="EMBL/GenBank/DDBJ databases">
        <authorList>
            <person name="Zhu J."/>
            <person name="Qi W."/>
            <person name="Song R."/>
        </authorList>
    </citation>
    <scope>NUCLEOTIDE SEQUENCE [LARGE SCALE GENOMIC DNA]</scope>
</reference>
<dbReference type="PANTHER" id="PTHR22942:SF39">
    <property type="entry name" value="DNA REPAIR PROTEIN RAD51 HOMOLOG 1"/>
    <property type="match status" value="1"/>
</dbReference>
<evidence type="ECO:0000256" key="4">
    <source>
        <dbReference type="RuleBase" id="RU003422"/>
    </source>
</evidence>
<dbReference type="InterPro" id="IPR020587">
    <property type="entry name" value="RecA_monomer-monomer_interface"/>
</dbReference>
<dbReference type="InterPro" id="IPR016467">
    <property type="entry name" value="DNA_recomb/repair_RecA-like"/>
</dbReference>
<keyword evidence="1 4" id="KW-0547">Nucleotide-binding</keyword>
<dbReference type="GO" id="GO:0003690">
    <property type="term" value="F:double-stranded DNA binding"/>
    <property type="evidence" value="ECO:0007669"/>
    <property type="project" value="TreeGrafter"/>
</dbReference>
<gene>
    <name evidence="8" type="ORF">Vbra_20078</name>
</gene>
<feature type="domain" description="RecA family profile 1" evidence="6">
    <location>
        <begin position="111"/>
        <end position="282"/>
    </location>
</feature>
<dbReference type="OrthoDB" id="10251254at2759"/>
<dbReference type="InterPro" id="IPR003593">
    <property type="entry name" value="AAA+_ATPase"/>
</dbReference>
<dbReference type="GO" id="GO:0005524">
    <property type="term" value="F:ATP binding"/>
    <property type="evidence" value="ECO:0007669"/>
    <property type="project" value="UniProtKB-KW"/>
</dbReference>
<dbReference type="InterPro" id="IPR027417">
    <property type="entry name" value="P-loop_NTPase"/>
</dbReference>
<dbReference type="AlphaFoldDB" id="A0A0G4E9M3"/>
<dbReference type="GO" id="GO:0000150">
    <property type="term" value="F:DNA strand exchange activity"/>
    <property type="evidence" value="ECO:0007669"/>
    <property type="project" value="TreeGrafter"/>
</dbReference>
<dbReference type="SMART" id="SM00382">
    <property type="entry name" value="AAA"/>
    <property type="match status" value="1"/>
</dbReference>
<dbReference type="EMBL" id="CDMY01000047">
    <property type="protein sequence ID" value="CEL92123.1"/>
    <property type="molecule type" value="Genomic_DNA"/>
</dbReference>
<accession>A0A0G4E9M3</accession>
<evidence type="ECO:0000256" key="3">
    <source>
        <dbReference type="ARBA" id="ARBA00023125"/>
    </source>
</evidence>
<dbReference type="SUPFAM" id="SSF52540">
    <property type="entry name" value="P-loop containing nucleoside triphosphate hydrolases"/>
    <property type="match status" value="1"/>
</dbReference>
<dbReference type="GO" id="GO:0000730">
    <property type="term" value="P:DNA recombinase assembly"/>
    <property type="evidence" value="ECO:0007669"/>
    <property type="project" value="TreeGrafter"/>
</dbReference>
<dbReference type="GO" id="GO:0000794">
    <property type="term" value="C:condensed nuclear chromosome"/>
    <property type="evidence" value="ECO:0007669"/>
    <property type="project" value="TreeGrafter"/>
</dbReference>
<evidence type="ECO:0000256" key="2">
    <source>
        <dbReference type="ARBA" id="ARBA00022840"/>
    </source>
</evidence>
<dbReference type="PIRSF" id="PIRSF005856">
    <property type="entry name" value="Rad51"/>
    <property type="match status" value="1"/>
</dbReference>
<organism evidence="8 9">
    <name type="scientific">Vitrella brassicaformis (strain CCMP3155)</name>
    <dbReference type="NCBI Taxonomy" id="1169540"/>
    <lineage>
        <taxon>Eukaryota</taxon>
        <taxon>Sar</taxon>
        <taxon>Alveolata</taxon>
        <taxon>Colpodellida</taxon>
        <taxon>Vitrellaceae</taxon>
        <taxon>Vitrella</taxon>
    </lineage>
</organism>
<dbReference type="GO" id="GO:0140664">
    <property type="term" value="F:ATP-dependent DNA damage sensor activity"/>
    <property type="evidence" value="ECO:0007669"/>
    <property type="project" value="InterPro"/>
</dbReference>
<feature type="region of interest" description="Disordered" evidence="5">
    <location>
        <begin position="1"/>
        <end position="36"/>
    </location>
</feature>
<dbReference type="Proteomes" id="UP000041254">
    <property type="component" value="Unassembled WGS sequence"/>
</dbReference>
<keyword evidence="2 4" id="KW-0067">ATP-binding</keyword>
<dbReference type="Gene3D" id="3.40.50.300">
    <property type="entry name" value="P-loop containing nucleotide triphosphate hydrolases"/>
    <property type="match status" value="1"/>
</dbReference>
<dbReference type="GO" id="GO:0003697">
    <property type="term" value="F:single-stranded DNA binding"/>
    <property type="evidence" value="ECO:0007669"/>
    <property type="project" value="TreeGrafter"/>
</dbReference>